<dbReference type="RefSeq" id="WP_114794845.1">
    <property type="nucleotide sequence ID" value="NZ_QQZY01000001.1"/>
</dbReference>
<dbReference type="InterPro" id="IPR001444">
    <property type="entry name" value="Flag_bb_rod_N"/>
</dbReference>
<sequence length="135" mass="14204">MGLFDALRVSASGLAAERLRLDVIAGNLANANSTSGPDGQPFRKRMVVLQEAPAESGAVSGGVRVAAIADDPSPPRRVYDPSHPDADEQGYVTLPNVNPVGEMVDMIGASRAYEANVTAMKAAKDMALRTLDLLR</sequence>
<keyword evidence="10" id="KW-0966">Cell projection</keyword>
<name>A0A7M2Z0M9_9ACTN</name>
<accession>A0A7M2Z0M9</accession>
<feature type="domain" description="Flagellar basal body rod protein N-terminal" evidence="8">
    <location>
        <begin position="7"/>
        <end position="37"/>
    </location>
</feature>
<dbReference type="GO" id="GO:0030694">
    <property type="term" value="C:bacterial-type flagellum basal body, rod"/>
    <property type="evidence" value="ECO:0007669"/>
    <property type="project" value="UniProtKB-UniRule"/>
</dbReference>
<organism evidence="10 11">
    <name type="scientific">Gaiella occulta</name>
    <dbReference type="NCBI Taxonomy" id="1002870"/>
    <lineage>
        <taxon>Bacteria</taxon>
        <taxon>Bacillati</taxon>
        <taxon>Actinomycetota</taxon>
        <taxon>Thermoleophilia</taxon>
        <taxon>Gaiellales</taxon>
        <taxon>Gaiellaceae</taxon>
        <taxon>Gaiella</taxon>
    </lineage>
</organism>
<comment type="subcellular location">
    <subcellularLocation>
        <location evidence="1 6">Bacterial flagellum basal body</location>
    </subcellularLocation>
</comment>
<keyword evidence="10" id="KW-0969">Cilium</keyword>
<keyword evidence="10" id="KW-0282">Flagellum</keyword>
<feature type="domain" description="Flagellar basal-body/hook protein C-terminal" evidence="9">
    <location>
        <begin position="89"/>
        <end position="133"/>
    </location>
</feature>
<evidence type="ECO:0000256" key="1">
    <source>
        <dbReference type="ARBA" id="ARBA00004117"/>
    </source>
</evidence>
<evidence type="ECO:0000256" key="3">
    <source>
        <dbReference type="ARBA" id="ARBA00017941"/>
    </source>
</evidence>
<proteinExistence type="inferred from homology"/>
<dbReference type="GO" id="GO:0071978">
    <property type="term" value="P:bacterial-type flagellum-dependent swarming motility"/>
    <property type="evidence" value="ECO:0007669"/>
    <property type="project" value="TreeGrafter"/>
</dbReference>
<evidence type="ECO:0000256" key="5">
    <source>
        <dbReference type="ARBA" id="ARBA00025933"/>
    </source>
</evidence>
<evidence type="ECO:0000256" key="4">
    <source>
        <dbReference type="ARBA" id="ARBA00023143"/>
    </source>
</evidence>
<dbReference type="InterPro" id="IPR010930">
    <property type="entry name" value="Flg_bb/hook_C_dom"/>
</dbReference>
<dbReference type="Proteomes" id="UP000254134">
    <property type="component" value="Unassembled WGS sequence"/>
</dbReference>
<evidence type="ECO:0000313" key="11">
    <source>
        <dbReference type="Proteomes" id="UP000254134"/>
    </source>
</evidence>
<comment type="subunit">
    <text evidence="5 6">The basal body constitutes a major portion of the flagellar organelle and consists of four rings (L,P,S, and M) mounted on a central rod. The rod consists of about 26 subunits of FlgG in the distal portion, and FlgB, FlgC and FlgF are thought to build up the proximal portion of the rod with about 6 subunits each.</text>
</comment>
<dbReference type="NCBIfam" id="TIGR01395">
    <property type="entry name" value="FlgC"/>
    <property type="match status" value="1"/>
</dbReference>
<reference evidence="11" key="2">
    <citation type="journal article" date="2019" name="MicrobiologyOpen">
        <title>High-quality draft genome sequence of Gaiella occulta isolated from a 150 meter deep mineral water borehole and comparison with the genome sequences of other deep-branching lineages of the phylum Actinobacteria.</title>
        <authorList>
            <person name="Severino R."/>
            <person name="Froufe H.J.C."/>
            <person name="Barroso C."/>
            <person name="Albuquerque L."/>
            <person name="Lobo-da-Cunha A."/>
            <person name="da Costa M.S."/>
            <person name="Egas C."/>
        </authorList>
    </citation>
    <scope>NUCLEOTIDE SEQUENCE [LARGE SCALE GENOMIC DNA]</scope>
    <source>
        <strain evidence="11">F2-233</strain>
    </source>
</reference>
<dbReference type="OrthoDB" id="9794148at2"/>
<gene>
    <name evidence="10" type="ORF">Gocc_0395</name>
</gene>
<dbReference type="Pfam" id="PF00460">
    <property type="entry name" value="Flg_bb_rod"/>
    <property type="match status" value="1"/>
</dbReference>
<dbReference type="InterPro" id="IPR006299">
    <property type="entry name" value="FlgC"/>
</dbReference>
<keyword evidence="4 6" id="KW-0975">Bacterial flagellum</keyword>
<keyword evidence="11" id="KW-1185">Reference proteome</keyword>
<dbReference type="PANTHER" id="PTHR30435">
    <property type="entry name" value="FLAGELLAR PROTEIN"/>
    <property type="match status" value="1"/>
</dbReference>
<reference evidence="10 11" key="1">
    <citation type="submission" date="2018-07" db="EMBL/GenBank/DDBJ databases">
        <title>High-quality-draft genome sequence of Gaiella occulta.</title>
        <authorList>
            <person name="Severino R."/>
            <person name="Froufe H.J.C."/>
            <person name="Rainey F.A."/>
            <person name="Barroso C."/>
            <person name="Albuquerque L."/>
            <person name="Lobo-Da-Cunha A."/>
            <person name="Da Costa M.S."/>
            <person name="Egas C."/>
        </authorList>
    </citation>
    <scope>NUCLEOTIDE SEQUENCE [LARGE SCALE GENOMIC DNA]</scope>
    <source>
        <strain evidence="10 11">F2-233</strain>
    </source>
</reference>
<feature type="region of interest" description="Disordered" evidence="7">
    <location>
        <begin position="63"/>
        <end position="94"/>
    </location>
</feature>
<dbReference type="EMBL" id="QQZY01000001">
    <property type="protein sequence ID" value="RDI75976.1"/>
    <property type="molecule type" value="Genomic_DNA"/>
</dbReference>
<dbReference type="AlphaFoldDB" id="A0A7M2Z0M9"/>
<comment type="caution">
    <text evidence="10">The sequence shown here is derived from an EMBL/GenBank/DDBJ whole genome shotgun (WGS) entry which is preliminary data.</text>
</comment>
<evidence type="ECO:0000256" key="6">
    <source>
        <dbReference type="RuleBase" id="RU362062"/>
    </source>
</evidence>
<evidence type="ECO:0000259" key="8">
    <source>
        <dbReference type="Pfam" id="PF00460"/>
    </source>
</evidence>
<evidence type="ECO:0000256" key="7">
    <source>
        <dbReference type="SAM" id="MobiDB-lite"/>
    </source>
</evidence>
<evidence type="ECO:0000259" key="9">
    <source>
        <dbReference type="Pfam" id="PF06429"/>
    </source>
</evidence>
<evidence type="ECO:0000256" key="2">
    <source>
        <dbReference type="ARBA" id="ARBA00009677"/>
    </source>
</evidence>
<dbReference type="PANTHER" id="PTHR30435:SF2">
    <property type="entry name" value="FLAGELLAR BASAL-BODY ROD PROTEIN FLGC"/>
    <property type="match status" value="1"/>
</dbReference>
<evidence type="ECO:0000313" key="10">
    <source>
        <dbReference type="EMBL" id="RDI75976.1"/>
    </source>
</evidence>
<protein>
    <recommendedName>
        <fullName evidence="3 6">Flagellar basal-body rod protein FlgC</fullName>
    </recommendedName>
</protein>
<dbReference type="Pfam" id="PF06429">
    <property type="entry name" value="Flg_bbr_C"/>
    <property type="match status" value="1"/>
</dbReference>
<comment type="similarity">
    <text evidence="2">Belongs to the flagella basal body rod proteins family.</text>
</comment>
<feature type="compositionally biased region" description="Basic and acidic residues" evidence="7">
    <location>
        <begin position="73"/>
        <end position="86"/>
    </location>
</feature>